<proteinExistence type="predicted"/>
<gene>
    <name evidence="2" type="ORF">LB452_11880</name>
</gene>
<accession>A0ABS7XKY1</accession>
<protein>
    <submittedName>
        <fullName evidence="2">Uncharacterized protein</fullName>
    </submittedName>
</protein>
<evidence type="ECO:0000313" key="3">
    <source>
        <dbReference type="Proteomes" id="UP001199314"/>
    </source>
</evidence>
<dbReference type="EMBL" id="JAIQZE010000014">
    <property type="protein sequence ID" value="MBZ9779621.1"/>
    <property type="molecule type" value="Genomic_DNA"/>
</dbReference>
<reference evidence="3" key="1">
    <citation type="submission" date="2023-07" db="EMBL/GenBank/DDBJ databases">
        <title>Novel species isolated from saline lakes on Tibetan Plateau.</title>
        <authorList>
            <person name="Lu H."/>
        </authorList>
    </citation>
    <scope>NUCLEOTIDE SEQUENCE [LARGE SCALE GENOMIC DNA]</scope>
    <source>
        <strain evidence="3">CAK8W</strain>
    </source>
</reference>
<keyword evidence="1" id="KW-0732">Signal</keyword>
<name>A0ABS7XKY1_9FLAO</name>
<feature type="chain" id="PRO_5046348053" evidence="1">
    <location>
        <begin position="25"/>
        <end position="83"/>
    </location>
</feature>
<evidence type="ECO:0000313" key="2">
    <source>
        <dbReference type="EMBL" id="MBZ9779621.1"/>
    </source>
</evidence>
<evidence type="ECO:0000256" key="1">
    <source>
        <dbReference type="SAM" id="SignalP"/>
    </source>
</evidence>
<organism evidence="2 3">
    <name type="scientific">Psychroflexus longus</name>
    <dbReference type="NCBI Taxonomy" id="2873596"/>
    <lineage>
        <taxon>Bacteria</taxon>
        <taxon>Pseudomonadati</taxon>
        <taxon>Bacteroidota</taxon>
        <taxon>Flavobacteriia</taxon>
        <taxon>Flavobacteriales</taxon>
        <taxon>Flavobacteriaceae</taxon>
        <taxon>Psychroflexus</taxon>
    </lineage>
</organism>
<comment type="caution">
    <text evidence="2">The sequence shown here is derived from an EMBL/GenBank/DDBJ whole genome shotgun (WGS) entry which is preliminary data.</text>
</comment>
<dbReference type="Proteomes" id="UP001199314">
    <property type="component" value="Unassembled WGS sequence"/>
</dbReference>
<feature type="signal peptide" evidence="1">
    <location>
        <begin position="1"/>
        <end position="24"/>
    </location>
</feature>
<sequence>MSISNFIQKSMLLLILIFSIVSCNQDNDDDNLVTDPGGSADYFINNETAMDIVVIFQKSEPLGSEIDTTDVIERDASVKSLEM</sequence>
<keyword evidence="3" id="KW-1185">Reference proteome</keyword>
<dbReference type="RefSeq" id="WP_224461959.1">
    <property type="nucleotide sequence ID" value="NZ_JAIQZE010000014.1"/>
</dbReference>